<dbReference type="FunFam" id="1.50.10.130:FF:000002">
    <property type="entry name" value="Ent-copalyl diphosphate synthase, chloroplastic"/>
    <property type="match status" value="1"/>
</dbReference>
<feature type="domain" description="Terpene synthase N-terminal" evidence="5">
    <location>
        <begin position="223"/>
        <end position="422"/>
    </location>
</feature>
<dbReference type="Proteomes" id="UP000187609">
    <property type="component" value="Unassembled WGS sequence"/>
</dbReference>
<dbReference type="InterPro" id="IPR050148">
    <property type="entry name" value="Terpene_synthase-like"/>
</dbReference>
<dbReference type="GO" id="GO:0000287">
    <property type="term" value="F:magnesium ion binding"/>
    <property type="evidence" value="ECO:0007669"/>
    <property type="project" value="InterPro"/>
</dbReference>
<dbReference type="Pfam" id="PF01397">
    <property type="entry name" value="Terpene_synth"/>
    <property type="match status" value="1"/>
</dbReference>
<evidence type="ECO:0000256" key="3">
    <source>
        <dbReference type="ARBA" id="ARBA00022842"/>
    </source>
</evidence>
<dbReference type="OrthoDB" id="1221870at2759"/>
<gene>
    <name evidence="7" type="primary">ABS_3</name>
    <name evidence="7" type="ORF">A4A49_41040</name>
</gene>
<dbReference type="GO" id="GO:0009686">
    <property type="term" value="P:gibberellin biosynthetic process"/>
    <property type="evidence" value="ECO:0007669"/>
    <property type="project" value="TreeGrafter"/>
</dbReference>
<dbReference type="STRING" id="49451.A0A1J6KBA5"/>
<dbReference type="SFLD" id="SFLDG01014">
    <property type="entry name" value="Terpene_Cyclase_Like_1_N-term"/>
    <property type="match status" value="1"/>
</dbReference>
<sequence>MLHIGSRSKTISLSDYKVTNGYGFHYRPSIVRCNCNPASSVGAQEVKERIRKTFGKIEISPSCYDTAWVAMVPSRDEPKQPCFAQCLDWILENQREDGSWGLSPTHSLLVKDSLSSTLASLLALSKWSVGHKLVQRGLDYIGRQSWSIDNKGQISAAGFDIIFPSMIKYAGELNLNVPLDQSLVNVLFQKRDSAMERMLQNDLKECKTKLAYYYAEGLGELCQWEELMTYQKKNGSLFNSPATTAAALIFHCHDEKCLGYINSILKHHKNWVPTIYPTTIPTRLQMVDTLQKLGVDRHFEAEIKTVLDETYRLWEQKDEEVSSDVAYCAMAFRLLRMCNYKVSSEELARFKGQEHIINSLNAQCTSRDDAILELHQASQLAFDEKDNILDEISTWTEALLQQELLEENNLDRMSQNEVQHALRNFSATLERAENRRYIESYDVNMFKFSKTAYRSPNIYNMNFLLFSMHDFNFCQTVHQQDIQELKRWYDDCKLDQLGISQKYIYTSYMPMSSLLFGPEFSDARSVFAKYVLLTTALDDFFDELASQEELLNLIELVKGWNRYSTIGYVSERVEILFLAIYNTFNEFAAMAEIMQGRCVKDQIFDLFLDVLNCMMREVEWWREEKTPSVEEYLSIACVTIAVKAILFTTQYILAPKLSEEVIKSAELGEICKCTTIVCRLLNDTQTYKKEKEERSSNIVNILVTQSEGTVSEEEAVEEVKEMLEKNRRKLLRMVLHKKESSQLPQVCKDLFWNTSKVAHILYSNGNEFRSPEGLKSNINTLFYKPVDLSPTQA</sequence>
<dbReference type="FunFam" id="1.10.600.10:FF:000036">
    <property type="entry name" value="cis-abienol synthase, chloroplastic"/>
    <property type="match status" value="1"/>
</dbReference>
<dbReference type="KEGG" id="nau:109220605"/>
<dbReference type="PANTHER" id="PTHR31739">
    <property type="entry name" value="ENT-COPALYL DIPHOSPHATE SYNTHASE, CHLOROPLASTIC"/>
    <property type="match status" value="1"/>
</dbReference>
<dbReference type="GO" id="GO:0009507">
    <property type="term" value="C:chloroplast"/>
    <property type="evidence" value="ECO:0007669"/>
    <property type="project" value="TreeGrafter"/>
</dbReference>
<dbReference type="Gene3D" id="1.50.10.160">
    <property type="match status" value="1"/>
</dbReference>
<dbReference type="InterPro" id="IPR005630">
    <property type="entry name" value="Terpene_synthase_metal-bd"/>
</dbReference>
<evidence type="ECO:0000259" key="6">
    <source>
        <dbReference type="Pfam" id="PF03936"/>
    </source>
</evidence>
<organism evidence="7 8">
    <name type="scientific">Nicotiana attenuata</name>
    <name type="common">Coyote tobacco</name>
    <dbReference type="NCBI Taxonomy" id="49451"/>
    <lineage>
        <taxon>Eukaryota</taxon>
        <taxon>Viridiplantae</taxon>
        <taxon>Streptophyta</taxon>
        <taxon>Embryophyta</taxon>
        <taxon>Tracheophyta</taxon>
        <taxon>Spermatophyta</taxon>
        <taxon>Magnoliopsida</taxon>
        <taxon>eudicotyledons</taxon>
        <taxon>Gunneridae</taxon>
        <taxon>Pentapetalae</taxon>
        <taxon>asterids</taxon>
        <taxon>lamiids</taxon>
        <taxon>Solanales</taxon>
        <taxon>Solanaceae</taxon>
        <taxon>Nicotianoideae</taxon>
        <taxon>Nicotianeae</taxon>
        <taxon>Nicotiana</taxon>
    </lineage>
</organism>
<evidence type="ECO:0000256" key="4">
    <source>
        <dbReference type="ARBA" id="ARBA00023239"/>
    </source>
</evidence>
<proteinExistence type="predicted"/>
<dbReference type="InterPro" id="IPR001906">
    <property type="entry name" value="Terpene_synth_N"/>
</dbReference>
<dbReference type="InterPro" id="IPR008949">
    <property type="entry name" value="Isoprenoid_synthase_dom_sf"/>
</dbReference>
<reference evidence="7" key="1">
    <citation type="submission" date="2016-11" db="EMBL/GenBank/DDBJ databases">
        <title>The genome of Nicotiana attenuata.</title>
        <authorList>
            <person name="Xu S."/>
            <person name="Brockmoeller T."/>
            <person name="Gaquerel E."/>
            <person name="Navarro A."/>
            <person name="Kuhl H."/>
            <person name="Gase K."/>
            <person name="Ling Z."/>
            <person name="Zhou W."/>
            <person name="Kreitzer C."/>
            <person name="Stanke M."/>
            <person name="Tang H."/>
            <person name="Lyons E."/>
            <person name="Pandey P."/>
            <person name="Pandey S.P."/>
            <person name="Timmermann B."/>
            <person name="Baldwin I.T."/>
        </authorList>
    </citation>
    <scope>NUCLEOTIDE SEQUENCE [LARGE SCALE GENOMIC DNA]</scope>
    <source>
        <strain evidence="7">UT</strain>
    </source>
</reference>
<dbReference type="OMA" id="HIAEDII"/>
<keyword evidence="8" id="KW-1185">Reference proteome</keyword>
<dbReference type="GeneID" id="109220605"/>
<dbReference type="AlphaFoldDB" id="A0A1J6KBA5"/>
<dbReference type="EMBL" id="MJEQ01005715">
    <property type="protein sequence ID" value="OIT20115.1"/>
    <property type="molecule type" value="Genomic_DNA"/>
</dbReference>
<dbReference type="PANTHER" id="PTHR31739:SF33">
    <property type="entry name" value="CIS-ABIENOL SYNTHASE, CHLOROPLASTIC"/>
    <property type="match status" value="1"/>
</dbReference>
<comment type="cofactor">
    <cofactor evidence="1">
        <name>Mg(2+)</name>
        <dbReference type="ChEBI" id="CHEBI:18420"/>
    </cofactor>
</comment>
<comment type="caution">
    <text evidence="7">The sequence shown here is derived from an EMBL/GenBank/DDBJ whole genome shotgun (WGS) entry which is preliminary data.</text>
</comment>
<dbReference type="GO" id="GO:0009395">
    <property type="term" value="P:phospholipid catabolic process"/>
    <property type="evidence" value="ECO:0007669"/>
    <property type="project" value="UniProtKB-ARBA"/>
</dbReference>
<evidence type="ECO:0000256" key="1">
    <source>
        <dbReference type="ARBA" id="ARBA00001946"/>
    </source>
</evidence>
<dbReference type="SMR" id="A0A1J6KBA5"/>
<dbReference type="InterPro" id="IPR008930">
    <property type="entry name" value="Terpenoid_cyclase/PrenylTrfase"/>
</dbReference>
<dbReference type="SUPFAM" id="SSF48576">
    <property type="entry name" value="Terpenoid synthases"/>
    <property type="match status" value="1"/>
</dbReference>
<accession>A0A1J6KBA5</accession>
<dbReference type="InterPro" id="IPR036965">
    <property type="entry name" value="Terpene_synth_N_sf"/>
</dbReference>
<evidence type="ECO:0000313" key="7">
    <source>
        <dbReference type="EMBL" id="OIT20115.1"/>
    </source>
</evidence>
<dbReference type="GO" id="GO:0016115">
    <property type="term" value="P:terpenoid catabolic process"/>
    <property type="evidence" value="ECO:0007669"/>
    <property type="project" value="UniProtKB-ARBA"/>
</dbReference>
<dbReference type="GO" id="GO:0010333">
    <property type="term" value="F:terpene synthase activity"/>
    <property type="evidence" value="ECO:0007669"/>
    <property type="project" value="InterPro"/>
</dbReference>
<keyword evidence="3" id="KW-0460">Magnesium</keyword>
<dbReference type="Gramene" id="OIT20115">
    <property type="protein sequence ID" value="OIT20115"/>
    <property type="gene ID" value="A4A49_41040"/>
</dbReference>
<feature type="domain" description="Terpene synthase metal-binding" evidence="6">
    <location>
        <begin position="491"/>
        <end position="728"/>
    </location>
</feature>
<name>A0A1J6KBA5_NICAT</name>
<evidence type="ECO:0000313" key="8">
    <source>
        <dbReference type="Proteomes" id="UP000187609"/>
    </source>
</evidence>
<dbReference type="Gene3D" id="1.50.10.130">
    <property type="entry name" value="Terpene synthase, N-terminal domain"/>
    <property type="match status" value="1"/>
</dbReference>
<evidence type="ECO:0000259" key="5">
    <source>
        <dbReference type="Pfam" id="PF01397"/>
    </source>
</evidence>
<evidence type="ECO:0000256" key="2">
    <source>
        <dbReference type="ARBA" id="ARBA00022723"/>
    </source>
</evidence>
<dbReference type="SUPFAM" id="SSF48239">
    <property type="entry name" value="Terpenoid cyclases/Protein prenyltransferases"/>
    <property type="match status" value="2"/>
</dbReference>
<keyword evidence="4" id="KW-0456">Lyase</keyword>
<dbReference type="Gene3D" id="1.10.600.10">
    <property type="entry name" value="Farnesyl Diphosphate Synthase"/>
    <property type="match status" value="1"/>
</dbReference>
<protein>
    <submittedName>
        <fullName evidence="7">Cis-abienol synthase, chloroplastic</fullName>
    </submittedName>
</protein>
<keyword evidence="2" id="KW-0479">Metal-binding</keyword>
<dbReference type="Pfam" id="PF03936">
    <property type="entry name" value="Terpene_synth_C"/>
    <property type="match status" value="1"/>
</dbReference>